<dbReference type="EMBL" id="PQIB02000016">
    <property type="protein sequence ID" value="RLM61764.1"/>
    <property type="molecule type" value="Genomic_DNA"/>
</dbReference>
<evidence type="ECO:0000256" key="1">
    <source>
        <dbReference type="SAM" id="MobiDB-lite"/>
    </source>
</evidence>
<name>A0A3L6PPK0_PANMI</name>
<organism evidence="2 3">
    <name type="scientific">Panicum miliaceum</name>
    <name type="common">Proso millet</name>
    <name type="synonym">Broomcorn millet</name>
    <dbReference type="NCBI Taxonomy" id="4540"/>
    <lineage>
        <taxon>Eukaryota</taxon>
        <taxon>Viridiplantae</taxon>
        <taxon>Streptophyta</taxon>
        <taxon>Embryophyta</taxon>
        <taxon>Tracheophyta</taxon>
        <taxon>Spermatophyta</taxon>
        <taxon>Magnoliopsida</taxon>
        <taxon>Liliopsida</taxon>
        <taxon>Poales</taxon>
        <taxon>Poaceae</taxon>
        <taxon>PACMAD clade</taxon>
        <taxon>Panicoideae</taxon>
        <taxon>Panicodae</taxon>
        <taxon>Paniceae</taxon>
        <taxon>Panicinae</taxon>
        <taxon>Panicum</taxon>
        <taxon>Panicum sect. Panicum</taxon>
    </lineage>
</organism>
<dbReference type="STRING" id="4540.A0A3L6PPK0"/>
<accession>A0A3L6PPK0</accession>
<sequence length="176" mass="18502">MAAAAAVSSTRPYPLLHPTTNATFVSLLRRPLPAATSLAHSAPSQPCVRGLALVPAANRKYHNAKADAGDEDVDGCPARASWRRSGGAGGTRTRGTSASARHGPLPGGFAGGASKVHIRSMINRGRRSRTPTTMRRTTTGSSLVESCRLTDKEIIEKPGMVLPAEEFQHFSSALFG</sequence>
<gene>
    <name evidence="2" type="ORF">C2845_PM14G01490</name>
</gene>
<feature type="region of interest" description="Disordered" evidence="1">
    <location>
        <begin position="80"/>
        <end position="113"/>
    </location>
</feature>
<comment type="caution">
    <text evidence="2">The sequence shown here is derived from an EMBL/GenBank/DDBJ whole genome shotgun (WGS) entry which is preliminary data.</text>
</comment>
<dbReference type="AlphaFoldDB" id="A0A3L6PPK0"/>
<proteinExistence type="predicted"/>
<dbReference type="OrthoDB" id="693324at2759"/>
<reference evidence="3" key="1">
    <citation type="journal article" date="2019" name="Nat. Commun.">
        <title>The genome of broomcorn millet.</title>
        <authorList>
            <person name="Zou C."/>
            <person name="Miki D."/>
            <person name="Li D."/>
            <person name="Tang Q."/>
            <person name="Xiao L."/>
            <person name="Rajput S."/>
            <person name="Deng P."/>
            <person name="Jia W."/>
            <person name="Huang R."/>
            <person name="Zhang M."/>
            <person name="Sun Y."/>
            <person name="Hu J."/>
            <person name="Fu X."/>
            <person name="Schnable P.S."/>
            <person name="Li F."/>
            <person name="Zhang H."/>
            <person name="Feng B."/>
            <person name="Zhu X."/>
            <person name="Liu R."/>
            <person name="Schnable J.C."/>
            <person name="Zhu J.-K."/>
            <person name="Zhang H."/>
        </authorList>
    </citation>
    <scope>NUCLEOTIDE SEQUENCE [LARGE SCALE GENOMIC DNA]</scope>
</reference>
<protein>
    <submittedName>
        <fullName evidence="2">Ribosome-like protein</fullName>
    </submittedName>
</protein>
<dbReference type="Proteomes" id="UP000275267">
    <property type="component" value="Unassembled WGS sequence"/>
</dbReference>
<keyword evidence="3" id="KW-1185">Reference proteome</keyword>
<evidence type="ECO:0000313" key="3">
    <source>
        <dbReference type="Proteomes" id="UP000275267"/>
    </source>
</evidence>
<evidence type="ECO:0000313" key="2">
    <source>
        <dbReference type="EMBL" id="RLM61764.1"/>
    </source>
</evidence>